<accession>Q3JH90</accession>
<dbReference type="Proteomes" id="UP000002700">
    <property type="component" value="Chromosome II"/>
</dbReference>
<protein>
    <submittedName>
        <fullName evidence="1">Uncharacterized protein</fullName>
    </submittedName>
</protein>
<dbReference type="HOGENOM" id="CLU_1515105_0_0_4"/>
<dbReference type="AlphaFoldDB" id="Q3JH90"/>
<evidence type="ECO:0000313" key="2">
    <source>
        <dbReference type="Proteomes" id="UP000002700"/>
    </source>
</evidence>
<organism evidence="1 2">
    <name type="scientific">Burkholderia pseudomallei (strain 1710b)</name>
    <dbReference type="NCBI Taxonomy" id="320372"/>
    <lineage>
        <taxon>Bacteria</taxon>
        <taxon>Pseudomonadati</taxon>
        <taxon>Pseudomonadota</taxon>
        <taxon>Betaproteobacteria</taxon>
        <taxon>Burkholderiales</taxon>
        <taxon>Burkholderiaceae</taxon>
        <taxon>Burkholderia</taxon>
        <taxon>pseudomallei group</taxon>
    </lineage>
</organism>
<sequence length="184" mass="21105">MIQTRRRLAGHLREIVPAPHADRVRRIRTLQERLGFGVRENAALQMQATHRVRGQARVIRRVDRAQAALRIDVQPDRLQHRVGKQRPQERQHAILMQVVDAVRGRRLAPAVQQVAQIVQQRRRDQRVVRARLFGELCALQRMLALRHRLAAVRDVAVAVEQHADVVEGQRHFVTPTAKKTSSGS</sequence>
<dbReference type="EnsemblBacteria" id="ABA52915">
    <property type="protein sequence ID" value="ABA52915"/>
    <property type="gene ID" value="BURPS1710b_A1906"/>
</dbReference>
<dbReference type="KEGG" id="bpm:BURPS1710b_A1906"/>
<gene>
    <name evidence="1" type="ordered locus">BURPS1710b_A1906</name>
</gene>
<proteinExistence type="predicted"/>
<name>Q3JH90_BURP1</name>
<evidence type="ECO:0000313" key="1">
    <source>
        <dbReference type="EMBL" id="ABA52915.1"/>
    </source>
</evidence>
<dbReference type="EMBL" id="CP000125">
    <property type="protein sequence ID" value="ABA52915.1"/>
    <property type="molecule type" value="Genomic_DNA"/>
</dbReference>
<reference evidence="1 2" key="1">
    <citation type="submission" date="2005-09" db="EMBL/GenBank/DDBJ databases">
        <authorList>
            <person name="Woods D.E."/>
            <person name="Nierman W.C."/>
        </authorList>
    </citation>
    <scope>NUCLEOTIDE SEQUENCE [LARGE SCALE GENOMIC DNA]</scope>
    <source>
        <strain evidence="1 2">1710b</strain>
    </source>
</reference>